<gene>
    <name evidence="1" type="ORF">SDC9_208510</name>
</gene>
<sequence length="89" mass="10127">MDGDLFMDDDIFRHIDLDPVDKIPQGISRVLLHQRIQVHGMKRRKARELCGHDPPIQVGQDKIRHHLHPGIPIGGLFGFDGHHDQAEDA</sequence>
<name>A0A645JAU5_9ZZZZ</name>
<dbReference type="EMBL" id="VSSQ01136488">
    <property type="protein sequence ID" value="MPN60778.1"/>
    <property type="molecule type" value="Genomic_DNA"/>
</dbReference>
<accession>A0A645JAU5</accession>
<comment type="caution">
    <text evidence="1">The sequence shown here is derived from an EMBL/GenBank/DDBJ whole genome shotgun (WGS) entry which is preliminary data.</text>
</comment>
<protein>
    <submittedName>
        <fullName evidence="1">Uncharacterized protein</fullName>
    </submittedName>
</protein>
<evidence type="ECO:0000313" key="1">
    <source>
        <dbReference type="EMBL" id="MPN60778.1"/>
    </source>
</evidence>
<proteinExistence type="predicted"/>
<organism evidence="1">
    <name type="scientific">bioreactor metagenome</name>
    <dbReference type="NCBI Taxonomy" id="1076179"/>
    <lineage>
        <taxon>unclassified sequences</taxon>
        <taxon>metagenomes</taxon>
        <taxon>ecological metagenomes</taxon>
    </lineage>
</organism>
<reference evidence="1" key="1">
    <citation type="submission" date="2019-08" db="EMBL/GenBank/DDBJ databases">
        <authorList>
            <person name="Kucharzyk K."/>
            <person name="Murdoch R.W."/>
            <person name="Higgins S."/>
            <person name="Loffler F."/>
        </authorList>
    </citation>
    <scope>NUCLEOTIDE SEQUENCE</scope>
</reference>
<dbReference type="AlphaFoldDB" id="A0A645JAU5"/>